<dbReference type="RefSeq" id="WP_059286960.1">
    <property type="nucleotide sequence ID" value="NZ_LNQU01000128.1"/>
</dbReference>
<sequence>MRFVIRQGCRITGRGEVVEGMVDGPTLLGIPVSFIGAKVRCDVCNRIGVIAMAGPRGTLGQNNIKGKTLALSGDLVLCRCPVHPRLIHDCQEWQVAT</sequence>
<comment type="caution">
    <text evidence="1">The sequence shown here is derived from an EMBL/GenBank/DDBJ whole genome shotgun (WGS) entry which is preliminary data.</text>
</comment>
<dbReference type="EMBL" id="QJKC01000004">
    <property type="protein sequence ID" value="PXX49590.1"/>
    <property type="molecule type" value="Genomic_DNA"/>
</dbReference>
<dbReference type="AlphaFoldDB" id="A0A318JGT7"/>
<dbReference type="OrthoDB" id="8594232at2"/>
<protein>
    <recommendedName>
        <fullName evidence="3">Zn-binding protein involved in type VI secretion</fullName>
    </recommendedName>
</protein>
<name>A0A318JGT7_9NEIS</name>
<evidence type="ECO:0008006" key="3">
    <source>
        <dbReference type="Google" id="ProtNLM"/>
    </source>
</evidence>
<gene>
    <name evidence="1" type="ORF">DFR38_104234</name>
</gene>
<accession>A0A318JGT7</accession>
<dbReference type="Proteomes" id="UP000248395">
    <property type="component" value="Unassembled WGS sequence"/>
</dbReference>
<keyword evidence="2" id="KW-1185">Reference proteome</keyword>
<evidence type="ECO:0000313" key="2">
    <source>
        <dbReference type="Proteomes" id="UP000248395"/>
    </source>
</evidence>
<reference evidence="1 2" key="1">
    <citation type="submission" date="2018-05" db="EMBL/GenBank/DDBJ databases">
        <title>Genomic Encyclopedia of Type Strains, Phase IV (KMG-IV): sequencing the most valuable type-strain genomes for metagenomic binning, comparative biology and taxonomic classification.</title>
        <authorList>
            <person name="Goeker M."/>
        </authorList>
    </citation>
    <scope>NUCLEOTIDE SEQUENCE [LARGE SCALE GENOMIC DNA]</scope>
    <source>
        <strain evidence="1 2">DSM 25134</strain>
    </source>
</reference>
<evidence type="ECO:0000313" key="1">
    <source>
        <dbReference type="EMBL" id="PXX49590.1"/>
    </source>
</evidence>
<organism evidence="1 2">
    <name type="scientific">Aquitalea magnusonii</name>
    <dbReference type="NCBI Taxonomy" id="332411"/>
    <lineage>
        <taxon>Bacteria</taxon>
        <taxon>Pseudomonadati</taxon>
        <taxon>Pseudomonadota</taxon>
        <taxon>Betaproteobacteria</taxon>
        <taxon>Neisseriales</taxon>
        <taxon>Chromobacteriaceae</taxon>
        <taxon>Aquitalea</taxon>
    </lineage>
</organism>
<dbReference type="CDD" id="cd14744">
    <property type="entry name" value="PAAR_CT_2"/>
    <property type="match status" value="1"/>
</dbReference>
<proteinExistence type="predicted"/>